<feature type="transmembrane region" description="Helical" evidence="7">
    <location>
        <begin position="147"/>
        <end position="164"/>
    </location>
</feature>
<feature type="transmembrane region" description="Helical" evidence="7">
    <location>
        <begin position="328"/>
        <end position="350"/>
    </location>
</feature>
<feature type="transmembrane region" description="Helical" evidence="7">
    <location>
        <begin position="395"/>
        <end position="416"/>
    </location>
</feature>
<feature type="transmembrane region" description="Helical" evidence="7">
    <location>
        <begin position="370"/>
        <end position="389"/>
    </location>
</feature>
<evidence type="ECO:0000313" key="10">
    <source>
        <dbReference type="Proteomes" id="UP000310066"/>
    </source>
</evidence>
<dbReference type="PANTHER" id="PTHR23502:SF163">
    <property type="entry name" value="MAJOR FACILITATOR SUPERFAMILY (MFS) PROFILE DOMAIN-CONTAINING PROTEIN"/>
    <property type="match status" value="1"/>
</dbReference>
<dbReference type="Gene3D" id="1.20.1250.20">
    <property type="entry name" value="MFS general substrate transporter like domains"/>
    <property type="match status" value="1"/>
</dbReference>
<evidence type="ECO:0000256" key="3">
    <source>
        <dbReference type="ARBA" id="ARBA00022989"/>
    </source>
</evidence>
<comment type="caution">
    <text evidence="9">The sequence shown here is derived from an EMBL/GenBank/DDBJ whole genome shotgun (WGS) entry which is preliminary data.</text>
</comment>
<feature type="transmembrane region" description="Helical" evidence="7">
    <location>
        <begin position="124"/>
        <end position="141"/>
    </location>
</feature>
<dbReference type="PROSITE" id="PS50850">
    <property type="entry name" value="MFS"/>
    <property type="match status" value="1"/>
</dbReference>
<feature type="transmembrane region" description="Helical" evidence="7">
    <location>
        <begin position="212"/>
        <end position="231"/>
    </location>
</feature>
<proteinExistence type="inferred from homology"/>
<accession>A0A4U0U653</accession>
<dbReference type="InterPro" id="IPR020846">
    <property type="entry name" value="MFS_dom"/>
</dbReference>
<comment type="similarity">
    <text evidence="5">Belongs to the major facilitator superfamily. CAR1 family.</text>
</comment>
<dbReference type="EMBL" id="NAJP01000108">
    <property type="protein sequence ID" value="TKA29655.1"/>
    <property type="molecule type" value="Genomic_DNA"/>
</dbReference>
<dbReference type="GO" id="GO:0022857">
    <property type="term" value="F:transmembrane transporter activity"/>
    <property type="evidence" value="ECO:0007669"/>
    <property type="project" value="InterPro"/>
</dbReference>
<dbReference type="InterPro" id="IPR036259">
    <property type="entry name" value="MFS_trans_sf"/>
</dbReference>
<feature type="transmembrane region" description="Helical" evidence="7">
    <location>
        <begin position="285"/>
        <end position="308"/>
    </location>
</feature>
<dbReference type="AlphaFoldDB" id="A0A4U0U653"/>
<evidence type="ECO:0000259" key="8">
    <source>
        <dbReference type="PROSITE" id="PS50850"/>
    </source>
</evidence>
<keyword evidence="3 7" id="KW-1133">Transmembrane helix</keyword>
<protein>
    <recommendedName>
        <fullName evidence="8">Major facilitator superfamily (MFS) profile domain-containing protein</fullName>
    </recommendedName>
</protein>
<dbReference type="OrthoDB" id="5296287at2759"/>
<keyword evidence="2 7" id="KW-0812">Transmembrane</keyword>
<dbReference type="GO" id="GO:0016020">
    <property type="term" value="C:membrane"/>
    <property type="evidence" value="ECO:0007669"/>
    <property type="project" value="UniProtKB-SubCell"/>
</dbReference>
<dbReference type="FunFam" id="1.20.1250.20:FF:000509">
    <property type="entry name" value="MFS general substrate transporter"/>
    <property type="match status" value="1"/>
</dbReference>
<dbReference type="STRING" id="329885.A0A4U0U653"/>
<evidence type="ECO:0000256" key="4">
    <source>
        <dbReference type="ARBA" id="ARBA00023136"/>
    </source>
</evidence>
<feature type="domain" description="Major facilitator superfamily (MFS) profile" evidence="8">
    <location>
        <begin position="52"/>
        <end position="488"/>
    </location>
</feature>
<feature type="transmembrane region" description="Helical" evidence="7">
    <location>
        <begin position="468"/>
        <end position="487"/>
    </location>
</feature>
<keyword evidence="4 7" id="KW-0472">Membrane</keyword>
<gene>
    <name evidence="9" type="ORF">B0A54_14945</name>
</gene>
<evidence type="ECO:0000256" key="2">
    <source>
        <dbReference type="ARBA" id="ARBA00022692"/>
    </source>
</evidence>
<organism evidence="9 10">
    <name type="scientific">Friedmanniomyces endolithicus</name>
    <dbReference type="NCBI Taxonomy" id="329885"/>
    <lineage>
        <taxon>Eukaryota</taxon>
        <taxon>Fungi</taxon>
        <taxon>Dikarya</taxon>
        <taxon>Ascomycota</taxon>
        <taxon>Pezizomycotina</taxon>
        <taxon>Dothideomycetes</taxon>
        <taxon>Dothideomycetidae</taxon>
        <taxon>Mycosphaerellales</taxon>
        <taxon>Teratosphaeriaceae</taxon>
        <taxon>Friedmanniomyces</taxon>
    </lineage>
</organism>
<dbReference type="Proteomes" id="UP000310066">
    <property type="component" value="Unassembled WGS sequence"/>
</dbReference>
<sequence length="499" mass="54034">MDETQPLLRQRTNEYTAHRQQDKLDGSHRVDFDPNGDPDDPQNWKTSYKWGVVLLLAFMAFSVTFNCIGLVPVANNIVADLDHASGRESSSAASVLLVTIWELGEAAGPLLIAPMSEVYGRYPVFNLANGLFIACTVLGALSQSTTLLISARFLTGCAVAGNVLNPAIIGDMFPTKSRGSPMSVIMLAPLLGGAVGPAVAGLVAQTTGWREIIWISVGLATVAEILFLVLLRETYKPAILRRRAHKLGIVARRETKSDDTEALIDAETIHPEVSIWKSIKRPATVFASSVVLQMLSLYGAVIFAFYYVVSTTLPGILETIYAFPPTLIGASFLSFTLGSALGTVVCNSLLDYISVRLQPPHLPHQPELRLPLAIFGAFTLPLTLALYGWAAELHLLFPVLILSVALMGFTLILGLLPVTSYVVDAFGMYSASAFTAVLITRCLMSTFMPMSAQPLASVWGWGWGMRGLAAVCLALAPVPVVIFRYGGRLRERSTFTKEE</sequence>
<evidence type="ECO:0000313" key="9">
    <source>
        <dbReference type="EMBL" id="TKA29655.1"/>
    </source>
</evidence>
<feature type="transmembrane region" description="Helical" evidence="7">
    <location>
        <begin position="50"/>
        <end position="71"/>
    </location>
</feature>
<feature type="compositionally biased region" description="Basic and acidic residues" evidence="6">
    <location>
        <begin position="16"/>
        <end position="32"/>
    </location>
</feature>
<feature type="transmembrane region" description="Helical" evidence="7">
    <location>
        <begin position="428"/>
        <end position="448"/>
    </location>
</feature>
<evidence type="ECO:0000256" key="1">
    <source>
        <dbReference type="ARBA" id="ARBA00004141"/>
    </source>
</evidence>
<name>A0A4U0U653_9PEZI</name>
<evidence type="ECO:0000256" key="6">
    <source>
        <dbReference type="SAM" id="MobiDB-lite"/>
    </source>
</evidence>
<dbReference type="Pfam" id="PF07690">
    <property type="entry name" value="MFS_1"/>
    <property type="match status" value="1"/>
</dbReference>
<reference evidence="9 10" key="1">
    <citation type="submission" date="2017-03" db="EMBL/GenBank/DDBJ databases">
        <title>Genomes of endolithic fungi from Antarctica.</title>
        <authorList>
            <person name="Coleine C."/>
            <person name="Masonjones S."/>
            <person name="Stajich J.E."/>
        </authorList>
    </citation>
    <scope>NUCLEOTIDE SEQUENCE [LARGE SCALE GENOMIC DNA]</scope>
    <source>
        <strain evidence="9 10">CCFEE 5311</strain>
    </source>
</reference>
<evidence type="ECO:0000256" key="7">
    <source>
        <dbReference type="SAM" id="Phobius"/>
    </source>
</evidence>
<evidence type="ECO:0000256" key="5">
    <source>
        <dbReference type="ARBA" id="ARBA00038347"/>
    </source>
</evidence>
<feature type="region of interest" description="Disordered" evidence="6">
    <location>
        <begin position="1"/>
        <end position="40"/>
    </location>
</feature>
<dbReference type="InterPro" id="IPR011701">
    <property type="entry name" value="MFS"/>
</dbReference>
<dbReference type="SUPFAM" id="SSF103473">
    <property type="entry name" value="MFS general substrate transporter"/>
    <property type="match status" value="1"/>
</dbReference>
<comment type="subcellular location">
    <subcellularLocation>
        <location evidence="1">Membrane</location>
        <topology evidence="1">Multi-pass membrane protein</topology>
    </subcellularLocation>
</comment>
<dbReference type="PANTHER" id="PTHR23502">
    <property type="entry name" value="MAJOR FACILITATOR SUPERFAMILY"/>
    <property type="match status" value="1"/>
</dbReference>